<dbReference type="SUPFAM" id="SSF55681">
    <property type="entry name" value="Class II aaRS and biotin synthetases"/>
    <property type="match status" value="1"/>
</dbReference>
<dbReference type="NCBIfam" id="TIGR00409">
    <property type="entry name" value="proS_fam_II"/>
    <property type="match status" value="1"/>
</dbReference>
<dbReference type="InterPro" id="IPR004500">
    <property type="entry name" value="Pro-tRNA-synth_IIa_bac-type"/>
</dbReference>
<dbReference type="GO" id="GO:0140096">
    <property type="term" value="F:catalytic activity, acting on a protein"/>
    <property type="evidence" value="ECO:0007669"/>
    <property type="project" value="UniProtKB-ARBA"/>
</dbReference>
<keyword evidence="5" id="KW-0963">Cytoplasm</keyword>
<dbReference type="PANTHER" id="PTHR42753:SF2">
    <property type="entry name" value="PROLINE--TRNA LIGASE"/>
    <property type="match status" value="1"/>
</dbReference>
<comment type="subunit">
    <text evidence="2">Homodimer.</text>
</comment>
<dbReference type="Gene3D" id="3.30.930.10">
    <property type="entry name" value="Bira Bifunctional Protein, Domain 2"/>
    <property type="match status" value="2"/>
</dbReference>
<dbReference type="GO" id="GO:0005829">
    <property type="term" value="C:cytosol"/>
    <property type="evidence" value="ECO:0007669"/>
    <property type="project" value="TreeGrafter"/>
</dbReference>
<dbReference type="InterPro" id="IPR045864">
    <property type="entry name" value="aa-tRNA-synth_II/BPL/LPL"/>
</dbReference>
<proteinExistence type="predicted"/>
<dbReference type="InterPro" id="IPR050062">
    <property type="entry name" value="Pro-tRNA_synthetase"/>
</dbReference>
<evidence type="ECO:0000256" key="5">
    <source>
        <dbReference type="ARBA" id="ARBA00022490"/>
    </source>
</evidence>
<gene>
    <name evidence="14" type="ORF">ESZ54_01530</name>
</gene>
<dbReference type="GO" id="GO:0005524">
    <property type="term" value="F:ATP binding"/>
    <property type="evidence" value="ECO:0007669"/>
    <property type="project" value="UniProtKB-KW"/>
</dbReference>
<organism evidence="14 15">
    <name type="scientific">Vagococcus silagei</name>
    <dbReference type="NCBI Taxonomy" id="2508885"/>
    <lineage>
        <taxon>Bacteria</taxon>
        <taxon>Bacillati</taxon>
        <taxon>Bacillota</taxon>
        <taxon>Bacilli</taxon>
        <taxon>Lactobacillales</taxon>
        <taxon>Enterococcaceae</taxon>
        <taxon>Vagococcus</taxon>
    </lineage>
</organism>
<dbReference type="OrthoDB" id="9809052at2"/>
<dbReference type="PROSITE" id="PS50862">
    <property type="entry name" value="AA_TRNA_LIGASE_II"/>
    <property type="match status" value="1"/>
</dbReference>
<dbReference type="RefSeq" id="WP_136135913.1">
    <property type="nucleotide sequence ID" value="NZ_SDGV01000004.1"/>
</dbReference>
<dbReference type="InterPro" id="IPR044140">
    <property type="entry name" value="ProRS_anticodon_short"/>
</dbReference>
<dbReference type="EMBL" id="SDGV01000004">
    <property type="protein sequence ID" value="THB61915.1"/>
    <property type="molecule type" value="Genomic_DNA"/>
</dbReference>
<dbReference type="InterPro" id="IPR004154">
    <property type="entry name" value="Anticodon-bd"/>
</dbReference>
<dbReference type="Proteomes" id="UP000310506">
    <property type="component" value="Unassembled WGS sequence"/>
</dbReference>
<feature type="domain" description="Aminoacyl-transfer RNA synthetases class-II family profile" evidence="13">
    <location>
        <begin position="49"/>
        <end position="465"/>
    </location>
</feature>
<evidence type="ECO:0000256" key="11">
    <source>
        <dbReference type="ARBA" id="ARBA00047671"/>
    </source>
</evidence>
<dbReference type="Gene3D" id="3.40.50.800">
    <property type="entry name" value="Anticodon-binding domain"/>
    <property type="match status" value="1"/>
</dbReference>
<dbReference type="AlphaFoldDB" id="A0A4S3B9T2"/>
<comment type="subcellular location">
    <subcellularLocation>
        <location evidence="1">Cytoplasm</location>
    </subcellularLocation>
</comment>
<name>A0A4S3B9T2_9ENTE</name>
<dbReference type="FunFam" id="3.40.50.800:FF:000011">
    <property type="entry name" value="Proline--tRNA ligase"/>
    <property type="match status" value="1"/>
</dbReference>
<evidence type="ECO:0000256" key="12">
    <source>
        <dbReference type="NCBIfam" id="TIGR00409"/>
    </source>
</evidence>
<dbReference type="GO" id="GO:0016740">
    <property type="term" value="F:transferase activity"/>
    <property type="evidence" value="ECO:0007669"/>
    <property type="project" value="UniProtKB-ARBA"/>
</dbReference>
<dbReference type="PANTHER" id="PTHR42753">
    <property type="entry name" value="MITOCHONDRIAL RIBOSOME PROTEIN L39/PROLYL-TRNA LIGASE FAMILY MEMBER"/>
    <property type="match status" value="1"/>
</dbReference>
<keyword evidence="8" id="KW-0067">ATP-binding</keyword>
<dbReference type="EC" id="6.1.1.15" evidence="3 12"/>
<evidence type="ECO:0000256" key="4">
    <source>
        <dbReference type="ARBA" id="ARBA00019110"/>
    </source>
</evidence>
<dbReference type="Pfam" id="PF04073">
    <property type="entry name" value="tRNA_edit"/>
    <property type="match status" value="1"/>
</dbReference>
<evidence type="ECO:0000256" key="1">
    <source>
        <dbReference type="ARBA" id="ARBA00004496"/>
    </source>
</evidence>
<dbReference type="CDD" id="cd00861">
    <property type="entry name" value="ProRS_anticodon_short"/>
    <property type="match status" value="1"/>
</dbReference>
<comment type="catalytic activity">
    <reaction evidence="11">
        <text>tRNA(Pro) + L-proline + ATP = L-prolyl-tRNA(Pro) + AMP + diphosphate</text>
        <dbReference type="Rhea" id="RHEA:14305"/>
        <dbReference type="Rhea" id="RHEA-COMP:9700"/>
        <dbReference type="Rhea" id="RHEA-COMP:9702"/>
        <dbReference type="ChEBI" id="CHEBI:30616"/>
        <dbReference type="ChEBI" id="CHEBI:33019"/>
        <dbReference type="ChEBI" id="CHEBI:60039"/>
        <dbReference type="ChEBI" id="CHEBI:78442"/>
        <dbReference type="ChEBI" id="CHEBI:78532"/>
        <dbReference type="ChEBI" id="CHEBI:456215"/>
        <dbReference type="EC" id="6.1.1.15"/>
    </reaction>
</comment>
<evidence type="ECO:0000259" key="13">
    <source>
        <dbReference type="PROSITE" id="PS50862"/>
    </source>
</evidence>
<dbReference type="NCBIfam" id="NF006625">
    <property type="entry name" value="PRK09194.1"/>
    <property type="match status" value="1"/>
</dbReference>
<accession>A0A4S3B9T2</accession>
<evidence type="ECO:0000256" key="2">
    <source>
        <dbReference type="ARBA" id="ARBA00011738"/>
    </source>
</evidence>
<evidence type="ECO:0000256" key="6">
    <source>
        <dbReference type="ARBA" id="ARBA00022598"/>
    </source>
</evidence>
<reference evidence="14 15" key="1">
    <citation type="submission" date="2019-01" db="EMBL/GenBank/DDBJ databases">
        <title>Vagococcus silagei sp. nov. isolated from brewer's grain.</title>
        <authorList>
            <person name="Guu J.-R."/>
        </authorList>
    </citation>
    <scope>NUCLEOTIDE SEQUENCE [LARGE SCALE GENOMIC DNA]</scope>
    <source>
        <strain evidence="14 15">2B-2</strain>
    </source>
</reference>
<evidence type="ECO:0000256" key="8">
    <source>
        <dbReference type="ARBA" id="ARBA00022840"/>
    </source>
</evidence>
<evidence type="ECO:0000256" key="3">
    <source>
        <dbReference type="ARBA" id="ARBA00012831"/>
    </source>
</evidence>
<dbReference type="InterPro" id="IPR036621">
    <property type="entry name" value="Anticodon-bd_dom_sf"/>
</dbReference>
<keyword evidence="7" id="KW-0547">Nucleotide-binding</keyword>
<dbReference type="Pfam" id="PF00587">
    <property type="entry name" value="tRNA-synt_2b"/>
    <property type="match status" value="1"/>
</dbReference>
<evidence type="ECO:0000256" key="9">
    <source>
        <dbReference type="ARBA" id="ARBA00022917"/>
    </source>
</evidence>
<comment type="caution">
    <text evidence="14">The sequence shown here is derived from an EMBL/GenBank/DDBJ whole genome shotgun (WGS) entry which is preliminary data.</text>
</comment>
<dbReference type="SUPFAM" id="SSF55826">
    <property type="entry name" value="YbaK/ProRS associated domain"/>
    <property type="match status" value="1"/>
</dbReference>
<evidence type="ECO:0000313" key="15">
    <source>
        <dbReference type="Proteomes" id="UP000310506"/>
    </source>
</evidence>
<keyword evidence="15" id="KW-1185">Reference proteome</keyword>
<dbReference type="InterPro" id="IPR006195">
    <property type="entry name" value="aa-tRNA-synth_II"/>
</dbReference>
<dbReference type="InterPro" id="IPR002316">
    <property type="entry name" value="Pro-tRNA-ligase_IIa"/>
</dbReference>
<keyword evidence="10" id="KW-0030">Aminoacyl-tRNA synthetase</keyword>
<evidence type="ECO:0000256" key="10">
    <source>
        <dbReference type="ARBA" id="ARBA00023146"/>
    </source>
</evidence>
<sequence>MKQSRLFMPTLREVPRETDLMSHQVLLRGGYIRQVSSGIFSYLPLANLVINNLKGIVREEFARIDANEMLLPTLIPKALLMESGRYEDYQETLFEVTDNENRSFILGYSHEELFLSAIKDEIISYKKLPLILYQIKDKYRNELKVRQGIIRTKEFLMCDAGSFHLEEADLDEMYLQFERTFERIFERCGLKSYAVVGKKNLLFQAESKEFMVFSESGDQTVVYSDGSDYVSSYELAKSILDDKKEHKKLLPLEKVSAPEFETIEEIAKHFKLKSDRIIKTILVEVDDELVLILLRGTDELSLAKAQMVLNAKNIRIASMDNIEKSFAKEFDALNPIGCNPDVKVIADHRMENAVNLTCRGCMSGVYYQNVNSERDYGISEFADLRLVCEGEQSPDGNGILHFSQAYELGHIFKFGAQLSELLNADVPNSEGQSVPILMGSYRLGISRLLAMIADASAKETGLNWPMEVAPFDIHIIPINVNDDVQMDLALALEQEFEAAGYACLIDDRNERAGVKFKDADFVGSPYWVTVGQKAEEGIVDVKIKKSDDILEVRREDLIETLKILNH</sequence>
<keyword evidence="6 14" id="KW-0436">Ligase</keyword>
<protein>
    <recommendedName>
        <fullName evidence="4 12">Proline--tRNA ligase</fullName>
        <ecNumber evidence="3 12">6.1.1.15</ecNumber>
    </recommendedName>
</protein>
<dbReference type="GO" id="GO:0002161">
    <property type="term" value="F:aminoacyl-tRNA deacylase activity"/>
    <property type="evidence" value="ECO:0007669"/>
    <property type="project" value="InterPro"/>
</dbReference>
<dbReference type="InterPro" id="IPR002314">
    <property type="entry name" value="aa-tRNA-synt_IIb"/>
</dbReference>
<keyword evidence="9" id="KW-0648">Protein biosynthesis</keyword>
<dbReference type="SUPFAM" id="SSF52954">
    <property type="entry name" value="Class II aaRS ABD-related"/>
    <property type="match status" value="1"/>
</dbReference>
<dbReference type="PRINTS" id="PR01046">
    <property type="entry name" value="TRNASYNTHPRO"/>
</dbReference>
<dbReference type="Pfam" id="PF03129">
    <property type="entry name" value="HGTP_anticodon"/>
    <property type="match status" value="1"/>
</dbReference>
<evidence type="ECO:0000256" key="7">
    <source>
        <dbReference type="ARBA" id="ARBA00022741"/>
    </source>
</evidence>
<dbReference type="InterPro" id="IPR007214">
    <property type="entry name" value="YbaK/aa-tRNA-synth-assoc-dom"/>
</dbReference>
<dbReference type="InterPro" id="IPR036754">
    <property type="entry name" value="YbaK/aa-tRNA-synt-asso_dom_sf"/>
</dbReference>
<evidence type="ECO:0000313" key="14">
    <source>
        <dbReference type="EMBL" id="THB61915.1"/>
    </source>
</evidence>
<dbReference type="GO" id="GO:0004827">
    <property type="term" value="F:proline-tRNA ligase activity"/>
    <property type="evidence" value="ECO:0007669"/>
    <property type="project" value="UniProtKB-UniRule"/>
</dbReference>
<dbReference type="GO" id="GO:0006433">
    <property type="term" value="P:prolyl-tRNA aminoacylation"/>
    <property type="evidence" value="ECO:0007669"/>
    <property type="project" value="UniProtKB-UniRule"/>
</dbReference>